<dbReference type="Gene3D" id="2.160.10.10">
    <property type="entry name" value="Hexapeptide repeat proteins"/>
    <property type="match status" value="1"/>
</dbReference>
<accession>E6Q716</accession>
<evidence type="ECO:0000313" key="1">
    <source>
        <dbReference type="EMBL" id="CBI02991.1"/>
    </source>
</evidence>
<dbReference type="GO" id="GO:0016740">
    <property type="term" value="F:transferase activity"/>
    <property type="evidence" value="ECO:0007669"/>
    <property type="project" value="UniProtKB-KW"/>
</dbReference>
<organism evidence="1">
    <name type="scientific">mine drainage metagenome</name>
    <dbReference type="NCBI Taxonomy" id="410659"/>
    <lineage>
        <taxon>unclassified sequences</taxon>
        <taxon>metagenomes</taxon>
        <taxon>ecological metagenomes</taxon>
    </lineage>
</organism>
<gene>
    <name evidence="1" type="ORF">CARN4_1333</name>
</gene>
<name>E6Q716_9ZZZZ</name>
<comment type="caution">
    <text evidence="1">The sequence shown here is derived from an EMBL/GenBank/DDBJ whole genome shotgun (WGS) entry which is preliminary data.</text>
</comment>
<reference evidence="1" key="1">
    <citation type="submission" date="2009-10" db="EMBL/GenBank/DDBJ databases">
        <title>Diversity of trophic interactions inside an arsenic-rich microbial ecosystem.</title>
        <authorList>
            <person name="Bertin P.N."/>
            <person name="Heinrich-Salmeron A."/>
            <person name="Pelletier E."/>
            <person name="Goulhen-Chollet F."/>
            <person name="Arsene-Ploetze F."/>
            <person name="Gallien S."/>
            <person name="Calteau A."/>
            <person name="Vallenet D."/>
            <person name="Casiot C."/>
            <person name="Chane-Woon-Ming B."/>
            <person name="Giloteaux L."/>
            <person name="Barakat M."/>
            <person name="Bonnefoy V."/>
            <person name="Bruneel O."/>
            <person name="Chandler M."/>
            <person name="Cleiss J."/>
            <person name="Duran R."/>
            <person name="Elbaz-Poulichet F."/>
            <person name="Fonknechten N."/>
            <person name="Lauga B."/>
            <person name="Mornico D."/>
            <person name="Ortet P."/>
            <person name="Schaeffer C."/>
            <person name="Siguier P."/>
            <person name="Alexander Thil Smith A."/>
            <person name="Van Dorsselaer A."/>
            <person name="Weissenbach J."/>
            <person name="Medigue C."/>
            <person name="Le Paslier D."/>
        </authorList>
    </citation>
    <scope>NUCLEOTIDE SEQUENCE</scope>
</reference>
<dbReference type="SUPFAM" id="SSF51161">
    <property type="entry name" value="Trimeric LpxA-like enzymes"/>
    <property type="match status" value="1"/>
</dbReference>
<keyword evidence="1" id="KW-0808">Transferase</keyword>
<dbReference type="AlphaFoldDB" id="E6Q716"/>
<protein>
    <submittedName>
        <fullName evidence="1">Serine O-acetyltransferase</fullName>
    </submittedName>
</protein>
<dbReference type="EMBL" id="CABO01000046">
    <property type="protein sequence ID" value="CBI02991.1"/>
    <property type="molecule type" value="Genomic_DNA"/>
</dbReference>
<dbReference type="InterPro" id="IPR011004">
    <property type="entry name" value="Trimer_LpxA-like_sf"/>
</dbReference>
<dbReference type="PANTHER" id="PTHR42811">
    <property type="entry name" value="SERINE ACETYLTRANSFERASE"/>
    <property type="match status" value="1"/>
</dbReference>
<proteinExistence type="predicted"/>
<sequence length="227" mass="24951">MNHGKYRREELSRILVAQLSLVSPFGRYRDVKGTVGEALDRTQNCLETVVLPGYRADQFCFNPRHSDQYATYLYFVSNTAWRSGEDIDLAVDCYRLNKALHGLNCMYDTALPDVFVLIHTVGMVLGKADYGSHFVAYQNVTVGTDRGVRPRIGHGAVLFGGSMVLGNTSIGDRAVVSANSTVINQDVPADSIAAGASPNLTIKSRRRDFSVDYYDKSLGLAPPPRTP</sequence>